<comment type="similarity">
    <text evidence="1">Belongs to the class-II pyridine nucleotide-disulfide oxidoreductase family.</text>
</comment>
<dbReference type="PANTHER" id="PTHR48105">
    <property type="entry name" value="THIOREDOXIN REDUCTASE 1-RELATED-RELATED"/>
    <property type="match status" value="1"/>
</dbReference>
<evidence type="ECO:0000256" key="3">
    <source>
        <dbReference type="ARBA" id="ARBA00023002"/>
    </source>
</evidence>
<dbReference type="Gene3D" id="3.50.50.60">
    <property type="entry name" value="FAD/NAD(P)-binding domain"/>
    <property type="match status" value="2"/>
</dbReference>
<sequence>MTKNNSKMQPSRKYVTNLGLLSLAVVVFALVRNHFDTKIPMRTLKNEDDRNSDVIILGGGHTGLSAALTLYRHQHDVVIFDTGKPRNLWDTPTHAFSGWENKKTSDFKTKSRNELKSTGFVRFIDQEVISVEKNNDSSFEVMTASGEQWQSKKLLLAMGTEFVFPNISGYVENFPSNILHCLFTFGFDKRGSSSAGIIAMGHAASPFHTAILVEDALKFAKKVTVYTNGDSSLVTEVKKMPGGADASYDSRIIKGFVKNPKGSSGIFIEFEDKEALFEDFLVHQPATRVNQGIVKQLGLELDVRGDIATKPPFWQTTTSGVFAAGDCASPFKIISNALLMGANAGAGIARELPRRVTHNSVDRLANNV</sequence>
<dbReference type="GO" id="GO:0016491">
    <property type="term" value="F:oxidoreductase activity"/>
    <property type="evidence" value="ECO:0007669"/>
    <property type="project" value="UniProtKB-KW"/>
</dbReference>
<dbReference type="InterPro" id="IPR036188">
    <property type="entry name" value="FAD/NAD-bd_sf"/>
</dbReference>
<dbReference type="Pfam" id="PF07992">
    <property type="entry name" value="Pyr_redox_2"/>
    <property type="match status" value="1"/>
</dbReference>
<dbReference type="AlphaFoldDB" id="A0A9X0AVL6"/>
<evidence type="ECO:0000256" key="1">
    <source>
        <dbReference type="ARBA" id="ARBA00009333"/>
    </source>
</evidence>
<dbReference type="GO" id="GO:0097237">
    <property type="term" value="P:cellular response to toxic substance"/>
    <property type="evidence" value="ECO:0007669"/>
    <property type="project" value="UniProtKB-ARBA"/>
</dbReference>
<keyword evidence="3" id="KW-0560">Oxidoreductase</keyword>
<feature type="domain" description="FAD/NAD(P)-binding" evidence="4">
    <location>
        <begin position="53"/>
        <end position="173"/>
    </location>
</feature>
<gene>
    <name evidence="5" type="ORF">OCU04_000195</name>
</gene>
<proteinExistence type="inferred from homology"/>
<evidence type="ECO:0000259" key="4">
    <source>
        <dbReference type="Pfam" id="PF07992"/>
    </source>
</evidence>
<organism evidence="5 6">
    <name type="scientific">Sclerotinia nivalis</name>
    <dbReference type="NCBI Taxonomy" id="352851"/>
    <lineage>
        <taxon>Eukaryota</taxon>
        <taxon>Fungi</taxon>
        <taxon>Dikarya</taxon>
        <taxon>Ascomycota</taxon>
        <taxon>Pezizomycotina</taxon>
        <taxon>Leotiomycetes</taxon>
        <taxon>Helotiales</taxon>
        <taxon>Sclerotiniaceae</taxon>
        <taxon>Sclerotinia</taxon>
    </lineage>
</organism>
<dbReference type="PRINTS" id="PR00469">
    <property type="entry name" value="PNDRDTASEII"/>
</dbReference>
<evidence type="ECO:0000313" key="6">
    <source>
        <dbReference type="Proteomes" id="UP001152300"/>
    </source>
</evidence>
<dbReference type="InterPro" id="IPR050097">
    <property type="entry name" value="Ferredoxin-NADP_redctase_2"/>
</dbReference>
<evidence type="ECO:0000313" key="5">
    <source>
        <dbReference type="EMBL" id="KAJ8069779.1"/>
    </source>
</evidence>
<dbReference type="EMBL" id="JAPEIS010000001">
    <property type="protein sequence ID" value="KAJ8069779.1"/>
    <property type="molecule type" value="Genomic_DNA"/>
</dbReference>
<name>A0A9X0AVL6_9HELO</name>
<protein>
    <recommendedName>
        <fullName evidence="4">FAD/NAD(P)-binding domain-containing protein</fullName>
    </recommendedName>
</protein>
<reference evidence="5" key="1">
    <citation type="submission" date="2022-11" db="EMBL/GenBank/DDBJ databases">
        <title>Genome Resource of Sclerotinia nivalis Strain SnTB1, a Plant Pathogen Isolated from American Ginseng.</title>
        <authorList>
            <person name="Fan S."/>
        </authorList>
    </citation>
    <scope>NUCLEOTIDE SEQUENCE</scope>
    <source>
        <strain evidence="5">SnTB1</strain>
    </source>
</reference>
<comment type="caution">
    <text evidence="5">The sequence shown here is derived from an EMBL/GenBank/DDBJ whole genome shotgun (WGS) entry which is preliminary data.</text>
</comment>
<dbReference type="PRINTS" id="PR00368">
    <property type="entry name" value="FADPNR"/>
</dbReference>
<dbReference type="SUPFAM" id="SSF51905">
    <property type="entry name" value="FAD/NAD(P)-binding domain"/>
    <property type="match status" value="1"/>
</dbReference>
<keyword evidence="6" id="KW-1185">Reference proteome</keyword>
<keyword evidence="2" id="KW-0285">Flavoprotein</keyword>
<dbReference type="OrthoDB" id="10260355at2759"/>
<accession>A0A9X0AVL6</accession>
<dbReference type="Proteomes" id="UP001152300">
    <property type="component" value="Unassembled WGS sequence"/>
</dbReference>
<dbReference type="InterPro" id="IPR023753">
    <property type="entry name" value="FAD/NAD-binding_dom"/>
</dbReference>
<evidence type="ECO:0000256" key="2">
    <source>
        <dbReference type="ARBA" id="ARBA00022630"/>
    </source>
</evidence>